<dbReference type="Proteomes" id="UP001500466">
    <property type="component" value="Unassembled WGS sequence"/>
</dbReference>
<comment type="subcellular location">
    <subcellularLocation>
        <location evidence="1">Cell membrane</location>
        <topology evidence="1">Multi-pass membrane protein</topology>
    </subcellularLocation>
</comment>
<name>A0ABP9HPD8_9ACTN</name>
<evidence type="ECO:0000259" key="6">
    <source>
        <dbReference type="Pfam" id="PF02687"/>
    </source>
</evidence>
<proteinExistence type="predicted"/>
<evidence type="ECO:0000256" key="2">
    <source>
        <dbReference type="ARBA" id="ARBA00022475"/>
    </source>
</evidence>
<evidence type="ECO:0000256" key="5">
    <source>
        <dbReference type="ARBA" id="ARBA00023136"/>
    </source>
</evidence>
<gene>
    <name evidence="7" type="ORF">GCM10023205_47730</name>
</gene>
<dbReference type="InterPro" id="IPR003838">
    <property type="entry name" value="ABC3_permease_C"/>
</dbReference>
<feature type="domain" description="ABC3 transporter permease C-terminal" evidence="6">
    <location>
        <begin position="4"/>
        <end position="71"/>
    </location>
</feature>
<evidence type="ECO:0000256" key="4">
    <source>
        <dbReference type="ARBA" id="ARBA00022989"/>
    </source>
</evidence>
<keyword evidence="4" id="KW-1133">Transmembrane helix</keyword>
<keyword evidence="8" id="KW-1185">Reference proteome</keyword>
<accession>A0ABP9HPD8</accession>
<organism evidence="7 8">
    <name type="scientific">Yinghuangia aomiensis</name>
    <dbReference type="NCBI Taxonomy" id="676205"/>
    <lineage>
        <taxon>Bacteria</taxon>
        <taxon>Bacillati</taxon>
        <taxon>Actinomycetota</taxon>
        <taxon>Actinomycetes</taxon>
        <taxon>Kitasatosporales</taxon>
        <taxon>Streptomycetaceae</taxon>
        <taxon>Yinghuangia</taxon>
    </lineage>
</organism>
<sequence length="114" mass="11723">MTFAGLAAAVFVVAAMLGYAVRQRELVLLRAVGATPLQVRRIVRVQAAAVVAATSPGAWAAGAYGARWFVHAPSSERAAGASAQMVTGGRVVPGRSTAGARRVIQQGRHVATTL</sequence>
<protein>
    <recommendedName>
        <fullName evidence="6">ABC3 transporter permease C-terminal domain-containing protein</fullName>
    </recommendedName>
</protein>
<evidence type="ECO:0000313" key="7">
    <source>
        <dbReference type="EMBL" id="GAA4975318.1"/>
    </source>
</evidence>
<evidence type="ECO:0000256" key="1">
    <source>
        <dbReference type="ARBA" id="ARBA00004651"/>
    </source>
</evidence>
<reference evidence="8" key="1">
    <citation type="journal article" date="2019" name="Int. J. Syst. Evol. Microbiol.">
        <title>The Global Catalogue of Microorganisms (GCM) 10K type strain sequencing project: providing services to taxonomists for standard genome sequencing and annotation.</title>
        <authorList>
            <consortium name="The Broad Institute Genomics Platform"/>
            <consortium name="The Broad Institute Genome Sequencing Center for Infectious Disease"/>
            <person name="Wu L."/>
            <person name="Ma J."/>
        </authorList>
    </citation>
    <scope>NUCLEOTIDE SEQUENCE [LARGE SCALE GENOMIC DNA]</scope>
    <source>
        <strain evidence="8">JCM 17986</strain>
    </source>
</reference>
<keyword evidence="5" id="KW-0472">Membrane</keyword>
<dbReference type="EMBL" id="BAABHS010000017">
    <property type="protein sequence ID" value="GAA4975318.1"/>
    <property type="molecule type" value="Genomic_DNA"/>
</dbReference>
<evidence type="ECO:0000313" key="8">
    <source>
        <dbReference type="Proteomes" id="UP001500466"/>
    </source>
</evidence>
<comment type="caution">
    <text evidence="7">The sequence shown here is derived from an EMBL/GenBank/DDBJ whole genome shotgun (WGS) entry which is preliminary data.</text>
</comment>
<dbReference type="Pfam" id="PF02687">
    <property type="entry name" value="FtsX"/>
    <property type="match status" value="1"/>
</dbReference>
<keyword evidence="3" id="KW-0812">Transmembrane</keyword>
<evidence type="ECO:0000256" key="3">
    <source>
        <dbReference type="ARBA" id="ARBA00022692"/>
    </source>
</evidence>
<keyword evidence="2" id="KW-1003">Cell membrane</keyword>